<protein>
    <recommendedName>
        <fullName evidence="2">NACHT domain-containing protein</fullName>
    </recommendedName>
</protein>
<evidence type="ECO:0000256" key="1">
    <source>
        <dbReference type="ARBA" id="ARBA00022737"/>
    </source>
</evidence>
<dbReference type="PANTHER" id="PTHR10039">
    <property type="entry name" value="AMELOGENIN"/>
    <property type="match status" value="1"/>
</dbReference>
<dbReference type="Pfam" id="PF24883">
    <property type="entry name" value="NPHP3_N"/>
    <property type="match status" value="1"/>
</dbReference>
<evidence type="ECO:0000313" key="4">
    <source>
        <dbReference type="Proteomes" id="UP000027222"/>
    </source>
</evidence>
<dbReference type="InterPro" id="IPR007111">
    <property type="entry name" value="NACHT_NTPase"/>
</dbReference>
<name>A0A067S8Z3_GALM3</name>
<dbReference type="Gene3D" id="3.40.50.300">
    <property type="entry name" value="P-loop containing nucleotide triphosphate hydrolases"/>
    <property type="match status" value="1"/>
</dbReference>
<dbReference type="AlphaFoldDB" id="A0A067S8Z3"/>
<dbReference type="SUPFAM" id="SSF52540">
    <property type="entry name" value="P-loop containing nucleoside triphosphate hydrolases"/>
    <property type="match status" value="1"/>
</dbReference>
<proteinExistence type="predicted"/>
<dbReference type="STRING" id="685588.A0A067S8Z3"/>
<dbReference type="HOGENOM" id="CLU_000288_6_10_1"/>
<evidence type="ECO:0000259" key="2">
    <source>
        <dbReference type="PROSITE" id="PS50837"/>
    </source>
</evidence>
<dbReference type="InterPro" id="IPR056884">
    <property type="entry name" value="NPHP3-like_N"/>
</dbReference>
<dbReference type="OrthoDB" id="5967843at2759"/>
<feature type="domain" description="NACHT" evidence="2">
    <location>
        <begin position="37"/>
        <end position="186"/>
    </location>
</feature>
<dbReference type="InterPro" id="IPR027417">
    <property type="entry name" value="P-loop_NTPase"/>
</dbReference>
<dbReference type="EMBL" id="KL142424">
    <property type="protein sequence ID" value="KDR66392.1"/>
    <property type="molecule type" value="Genomic_DNA"/>
</dbReference>
<organism evidence="3 4">
    <name type="scientific">Galerina marginata (strain CBS 339.88)</name>
    <dbReference type="NCBI Taxonomy" id="685588"/>
    <lineage>
        <taxon>Eukaryota</taxon>
        <taxon>Fungi</taxon>
        <taxon>Dikarya</taxon>
        <taxon>Basidiomycota</taxon>
        <taxon>Agaricomycotina</taxon>
        <taxon>Agaricomycetes</taxon>
        <taxon>Agaricomycetidae</taxon>
        <taxon>Agaricales</taxon>
        <taxon>Agaricineae</taxon>
        <taxon>Strophariaceae</taxon>
        <taxon>Galerina</taxon>
    </lineage>
</organism>
<dbReference type="PANTHER" id="PTHR10039:SF14">
    <property type="entry name" value="NACHT DOMAIN-CONTAINING PROTEIN"/>
    <property type="match status" value="1"/>
</dbReference>
<dbReference type="Proteomes" id="UP000027222">
    <property type="component" value="Unassembled WGS sequence"/>
</dbReference>
<accession>A0A067S8Z3</accession>
<keyword evidence="4" id="KW-1185">Reference proteome</keyword>
<dbReference type="PROSITE" id="PS50837">
    <property type="entry name" value="NACHT"/>
    <property type="match status" value="1"/>
</dbReference>
<evidence type="ECO:0000313" key="3">
    <source>
        <dbReference type="EMBL" id="KDR66392.1"/>
    </source>
</evidence>
<keyword evidence="1" id="KW-0677">Repeat</keyword>
<reference evidence="4" key="1">
    <citation type="journal article" date="2014" name="Proc. Natl. Acad. Sci. U.S.A.">
        <title>Extensive sampling of basidiomycete genomes demonstrates inadequacy of the white-rot/brown-rot paradigm for wood decay fungi.</title>
        <authorList>
            <person name="Riley R."/>
            <person name="Salamov A.A."/>
            <person name="Brown D.W."/>
            <person name="Nagy L.G."/>
            <person name="Floudas D."/>
            <person name="Held B.W."/>
            <person name="Levasseur A."/>
            <person name="Lombard V."/>
            <person name="Morin E."/>
            <person name="Otillar R."/>
            <person name="Lindquist E.A."/>
            <person name="Sun H."/>
            <person name="LaButti K.M."/>
            <person name="Schmutz J."/>
            <person name="Jabbour D."/>
            <person name="Luo H."/>
            <person name="Baker S.E."/>
            <person name="Pisabarro A.G."/>
            <person name="Walton J.D."/>
            <person name="Blanchette R.A."/>
            <person name="Henrissat B."/>
            <person name="Martin F."/>
            <person name="Cullen D."/>
            <person name="Hibbett D.S."/>
            <person name="Grigoriev I.V."/>
        </authorList>
    </citation>
    <scope>NUCLEOTIDE SEQUENCE [LARGE SCALE GENOMIC DNA]</scope>
    <source>
        <strain evidence="4">CBS 339.88</strain>
    </source>
</reference>
<gene>
    <name evidence="3" type="ORF">GALMADRAFT_131044</name>
</gene>
<sequence>MYDSAALYPLGKCHPGTRKTIIKTILDWVNDPASSSDVLWLCGPAGSGKSAIMHTIAEKLHELHNERYGGSFFFARGVPGRDQATALFATLAYQLAMNFPSLRSPINHAMATDPILPSKSMEVQFKLLLVEPLTSCSDTPSFPPTMIIDGLDECGNSRTQRQILATIANAIAVAHVPLRFLIASRPEYWLRDTFDHLPLLNITQQINLSDSEHASDSFEDIEKYLQDGFDDIYEKNQDIMGHVKRPWPSEDLLCLFAYHASGQFIFASVVLKFVDDESDDFSNPQDKLDILTGPGSLQASAFSELDQLYMRILSAYRKRDTLIQVLGGLLECPRPKFVGVSLGIDTAELNLALRAISSLIRTDNTMADLDEDLDELYGPPKDRIQFCHLSFREFLEDKARSGPFWIDIEAVGNDISLFLQDMYIGSLNGTWSNQ</sequence>